<sequence>MAQDELQDLQRQWLEVKQQLDNLPAAEEAFDEDTVDLEASLQQRLDELEFEIALRQRGGGPCSLM</sequence>
<accession>A0A368KU77</accession>
<evidence type="ECO:0000313" key="2">
    <source>
        <dbReference type="Proteomes" id="UP000253562"/>
    </source>
</evidence>
<proteinExistence type="predicted"/>
<organism evidence="1 2">
    <name type="scientific">Bremerella cremea</name>
    <dbReference type="NCBI Taxonomy" id="1031537"/>
    <lineage>
        <taxon>Bacteria</taxon>
        <taxon>Pseudomonadati</taxon>
        <taxon>Planctomycetota</taxon>
        <taxon>Planctomycetia</taxon>
        <taxon>Pirellulales</taxon>
        <taxon>Pirellulaceae</taxon>
        <taxon>Bremerella</taxon>
    </lineage>
</organism>
<dbReference type="EMBL" id="QPEX01000010">
    <property type="protein sequence ID" value="RCS53876.1"/>
    <property type="molecule type" value="Genomic_DNA"/>
</dbReference>
<evidence type="ECO:0000313" key="1">
    <source>
        <dbReference type="EMBL" id="RCS53876.1"/>
    </source>
</evidence>
<gene>
    <name evidence="1" type="ORF">DTL42_01535</name>
</gene>
<protein>
    <submittedName>
        <fullName evidence="1">Uncharacterized protein</fullName>
    </submittedName>
</protein>
<name>A0A368KU77_9BACT</name>
<reference evidence="1 2" key="1">
    <citation type="submission" date="2018-07" db="EMBL/GenBank/DDBJ databases">
        <title>Comparative genomes isolates from brazilian mangrove.</title>
        <authorList>
            <person name="De Araujo J.E."/>
            <person name="Taketani R.G."/>
            <person name="Silva M.C.P."/>
            <person name="Lourenco M.V."/>
            <person name="Oliveira V.M."/>
            <person name="Andreote F.D."/>
        </authorList>
    </citation>
    <scope>NUCLEOTIDE SEQUENCE [LARGE SCALE GENOMIC DNA]</scope>
    <source>
        <strain evidence="1 2">HEX PRIS-MGV</strain>
    </source>
</reference>
<dbReference type="Proteomes" id="UP000253562">
    <property type="component" value="Unassembled WGS sequence"/>
</dbReference>
<dbReference type="OrthoDB" id="9982295at2"/>
<comment type="caution">
    <text evidence="1">The sequence shown here is derived from an EMBL/GenBank/DDBJ whole genome shotgun (WGS) entry which is preliminary data.</text>
</comment>
<dbReference type="RefSeq" id="WP_114366940.1">
    <property type="nucleotide sequence ID" value="NZ_QPEX01000010.1"/>
</dbReference>
<dbReference type="AlphaFoldDB" id="A0A368KU77"/>